<dbReference type="GO" id="GO:0005975">
    <property type="term" value="P:carbohydrate metabolic process"/>
    <property type="evidence" value="ECO:0007669"/>
    <property type="project" value="InterPro"/>
</dbReference>
<dbReference type="InterPro" id="IPR050727">
    <property type="entry name" value="GH43_arabinanases"/>
</dbReference>
<dbReference type="PATRIC" id="fig|1328313.3.peg.2852"/>
<dbReference type="STRING" id="1328313.DS2_13979"/>
<dbReference type="AlphaFoldDB" id="W7QJP4"/>
<dbReference type="Pfam" id="PF04616">
    <property type="entry name" value="Glyco_hydro_43"/>
    <property type="match status" value="1"/>
</dbReference>
<evidence type="ECO:0000313" key="6">
    <source>
        <dbReference type="EMBL" id="EWH09187.1"/>
    </source>
</evidence>
<dbReference type="eggNOG" id="COG2152">
    <property type="taxonomic scope" value="Bacteria"/>
</dbReference>
<evidence type="ECO:0000256" key="4">
    <source>
        <dbReference type="ARBA" id="ARBA00023295"/>
    </source>
</evidence>
<dbReference type="GO" id="GO:0004553">
    <property type="term" value="F:hydrolase activity, hydrolyzing O-glycosyl compounds"/>
    <property type="evidence" value="ECO:0007669"/>
    <property type="project" value="InterPro"/>
</dbReference>
<dbReference type="PANTHER" id="PTHR43301">
    <property type="entry name" value="ARABINAN ENDO-1,5-ALPHA-L-ARABINOSIDASE"/>
    <property type="match status" value="1"/>
</dbReference>
<dbReference type="OrthoDB" id="9794572at2"/>
<name>W7QJP4_9ALTE</name>
<gene>
    <name evidence="6" type="ORF">DS2_13979</name>
</gene>
<dbReference type="Proteomes" id="UP000019276">
    <property type="component" value="Unassembled WGS sequence"/>
</dbReference>
<evidence type="ECO:0000256" key="3">
    <source>
        <dbReference type="ARBA" id="ARBA00022801"/>
    </source>
</evidence>
<keyword evidence="4 5" id="KW-0326">Glycosidase</keyword>
<evidence type="ECO:0008006" key="8">
    <source>
        <dbReference type="Google" id="ProtNLM"/>
    </source>
</evidence>
<protein>
    <recommendedName>
        <fullName evidence="8">Glycosyl hydrolase</fullName>
    </recommendedName>
</protein>
<dbReference type="SUPFAM" id="SSF75005">
    <property type="entry name" value="Arabinanase/levansucrase/invertase"/>
    <property type="match status" value="1"/>
</dbReference>
<sequence>MLNIHKQWYKYSLVLLLVACQSSKDTASLNDQTAPITYSQADLDYLGIKDPNYMSAASKRALERNYHKNADWFGVFYKRPLTGDFAYEPGVIRRDASKVLSINGLYYTWYTKTIGPGHGFGTGDPELKVFPWDKSEIWYATSKDGWHWDEQGIAVGRGEKGTYDDRSVFTPEILQHQGKYYLVYQTIKAPYLNRSYNHVGMAIADSPNGPWRKLDKPILSPSDTGEWLGDEDNRFLIKSQGEWDSHKVHDPTLMYFNNKFYLYYKGERKGEKTTMGGREIRWGVAIADKPEGPYVKSPYNPITHSGHELAVWHYNGGIAMISCKDGPEKETIQYAKDGINFEIMAVIDAVPDALGLVEELADDSSPTSALSWGLYHEYVIPPGKSWLQGDNYIARFGFRGKNDSAEFVKKKSNQSGK</sequence>
<keyword evidence="3 5" id="KW-0378">Hydrolase</keyword>
<dbReference type="CDD" id="cd08992">
    <property type="entry name" value="GH117"/>
    <property type="match status" value="1"/>
</dbReference>
<dbReference type="PANTHER" id="PTHR43301:SF3">
    <property type="entry name" value="ARABINAN ENDO-1,5-ALPHA-L-ARABINOSIDASE A-RELATED"/>
    <property type="match status" value="1"/>
</dbReference>
<dbReference type="Gene3D" id="1.10.8.360">
    <property type="entry name" value="3,6-anhydro-alpha-l-galactosidase"/>
    <property type="match status" value="1"/>
</dbReference>
<organism evidence="6 7">
    <name type="scientific">Catenovulum agarivorans DS-2</name>
    <dbReference type="NCBI Taxonomy" id="1328313"/>
    <lineage>
        <taxon>Bacteria</taxon>
        <taxon>Pseudomonadati</taxon>
        <taxon>Pseudomonadota</taxon>
        <taxon>Gammaproteobacteria</taxon>
        <taxon>Alteromonadales</taxon>
        <taxon>Alteromonadaceae</taxon>
        <taxon>Catenovulum</taxon>
    </lineage>
</organism>
<dbReference type="InterPro" id="IPR023296">
    <property type="entry name" value="Glyco_hydro_beta-prop_sf"/>
</dbReference>
<comment type="pathway">
    <text evidence="1">Glycan metabolism; L-arabinan degradation.</text>
</comment>
<evidence type="ECO:0000256" key="2">
    <source>
        <dbReference type="ARBA" id="ARBA00009865"/>
    </source>
</evidence>
<reference evidence="6 7" key="1">
    <citation type="journal article" date="2014" name="Genome Announc.">
        <title>Draft Genome Sequence of the Agar-Degrading Bacterium Catenovulum sp. Strain DS-2, Isolated from Intestines of Haliotis diversicolor.</title>
        <authorList>
            <person name="Shan D."/>
            <person name="Li X."/>
            <person name="Gu Z."/>
            <person name="Wei G."/>
            <person name="Gao Z."/>
            <person name="Shao Z."/>
        </authorList>
    </citation>
    <scope>NUCLEOTIDE SEQUENCE [LARGE SCALE GENOMIC DNA]</scope>
    <source>
        <strain evidence="6 7">DS-2</strain>
    </source>
</reference>
<proteinExistence type="inferred from homology"/>
<dbReference type="InterPro" id="IPR006710">
    <property type="entry name" value="Glyco_hydro_43"/>
</dbReference>
<comment type="caution">
    <text evidence="6">The sequence shown here is derived from an EMBL/GenBank/DDBJ whole genome shotgun (WGS) entry which is preliminary data.</text>
</comment>
<evidence type="ECO:0000256" key="1">
    <source>
        <dbReference type="ARBA" id="ARBA00004834"/>
    </source>
</evidence>
<evidence type="ECO:0000313" key="7">
    <source>
        <dbReference type="Proteomes" id="UP000019276"/>
    </source>
</evidence>
<accession>W7QJP4</accession>
<dbReference type="EMBL" id="ARZY01000028">
    <property type="protein sequence ID" value="EWH09187.1"/>
    <property type="molecule type" value="Genomic_DNA"/>
</dbReference>
<keyword evidence="7" id="KW-1185">Reference proteome</keyword>
<comment type="similarity">
    <text evidence="2 5">Belongs to the glycosyl hydrolase 43 family.</text>
</comment>
<dbReference type="Gene3D" id="2.115.10.20">
    <property type="entry name" value="Glycosyl hydrolase domain, family 43"/>
    <property type="match status" value="1"/>
</dbReference>
<evidence type="ECO:0000256" key="5">
    <source>
        <dbReference type="RuleBase" id="RU361187"/>
    </source>
</evidence>